<feature type="region of interest" description="Disordered" evidence="1">
    <location>
        <begin position="119"/>
        <end position="141"/>
    </location>
</feature>
<dbReference type="OrthoDB" id="2079988at2"/>
<evidence type="ECO:0000256" key="2">
    <source>
        <dbReference type="SAM" id="SignalP"/>
    </source>
</evidence>
<dbReference type="AlphaFoldDB" id="N1ZY94"/>
<dbReference type="eggNOG" id="COG4219">
    <property type="taxonomic scope" value="Bacteria"/>
</dbReference>
<dbReference type="HOGENOM" id="CLU_1208536_0_0_9"/>
<dbReference type="STRING" id="1235802.C823_04064"/>
<protein>
    <submittedName>
        <fullName evidence="3">Uncharacterized protein</fullName>
    </submittedName>
</protein>
<feature type="signal peptide" evidence="2">
    <location>
        <begin position="1"/>
        <end position="21"/>
    </location>
</feature>
<dbReference type="Proteomes" id="UP000012589">
    <property type="component" value="Unassembled WGS sequence"/>
</dbReference>
<gene>
    <name evidence="3" type="ORF">C823_04064</name>
</gene>
<accession>N1ZY94</accession>
<proteinExistence type="predicted"/>
<comment type="caution">
    <text evidence="3">The sequence shown here is derived from an EMBL/GenBank/DDBJ whole genome shotgun (WGS) entry which is preliminary data.</text>
</comment>
<feature type="chain" id="PRO_5039636651" evidence="2">
    <location>
        <begin position="22"/>
        <end position="244"/>
    </location>
</feature>
<sequence length="244" mass="27698">MRRKSKSILLLAVMCVLMVTANMQMHVSAAKKNADHTAEYARFGITVKGGAYYYDGDRIRIFHDMKADNSFENSFVDLKGTVDVRLIRGKRGAIKKLEFISGAEADEIQEDLFGYVPSRKKETASKNQKQSFRQKKAGTKTKKNGEYTNMKRCELGDIPDNVQIAIKKQCTGDSWYVIKTDNKKYVYYNNLPRDYAFNISGKNLNVRDMGRHTGIYVLLSLGNDFDFTLSYNGKSVGFTTIDVN</sequence>
<evidence type="ECO:0000313" key="3">
    <source>
        <dbReference type="EMBL" id="EMZ21977.1"/>
    </source>
</evidence>
<keyword evidence="4" id="KW-1185">Reference proteome</keyword>
<organism evidence="3 4">
    <name type="scientific">Eubacterium plexicaudatum ASF492</name>
    <dbReference type="NCBI Taxonomy" id="1235802"/>
    <lineage>
        <taxon>Bacteria</taxon>
        <taxon>Bacillati</taxon>
        <taxon>Bacillota</taxon>
        <taxon>Clostridia</taxon>
        <taxon>Eubacteriales</taxon>
        <taxon>Eubacteriaceae</taxon>
        <taxon>Eubacterium</taxon>
    </lineage>
</organism>
<feature type="compositionally biased region" description="Basic residues" evidence="1">
    <location>
        <begin position="132"/>
        <end position="141"/>
    </location>
</feature>
<evidence type="ECO:0000256" key="1">
    <source>
        <dbReference type="SAM" id="MobiDB-lite"/>
    </source>
</evidence>
<reference evidence="3 4" key="1">
    <citation type="journal article" date="2014" name="Genome Announc.">
        <title>Draft genome sequences of the altered schaedler flora, a defined bacterial community from gnotobiotic mice.</title>
        <authorList>
            <person name="Wannemuehler M.J."/>
            <person name="Overstreet A.M."/>
            <person name="Ward D.V."/>
            <person name="Phillips G.J."/>
        </authorList>
    </citation>
    <scope>NUCLEOTIDE SEQUENCE [LARGE SCALE GENOMIC DNA]</scope>
    <source>
        <strain evidence="3 4">ASF492</strain>
    </source>
</reference>
<dbReference type="EMBL" id="AQFT01000124">
    <property type="protein sequence ID" value="EMZ21977.1"/>
    <property type="molecule type" value="Genomic_DNA"/>
</dbReference>
<evidence type="ECO:0000313" key="4">
    <source>
        <dbReference type="Proteomes" id="UP000012589"/>
    </source>
</evidence>
<keyword evidence="2" id="KW-0732">Signal</keyword>
<dbReference type="PATRIC" id="fig|1235802.3.peg.4304"/>
<name>N1ZY94_9FIRM</name>